<dbReference type="SUPFAM" id="SSF56801">
    <property type="entry name" value="Acetyl-CoA synthetase-like"/>
    <property type="match status" value="1"/>
</dbReference>
<dbReference type="Gene3D" id="3.40.50.12780">
    <property type="entry name" value="N-terminal domain of ligase-like"/>
    <property type="match status" value="1"/>
</dbReference>
<dbReference type="PANTHER" id="PTHR45527">
    <property type="entry name" value="NONRIBOSOMAL PEPTIDE SYNTHETASE"/>
    <property type="match status" value="1"/>
</dbReference>
<evidence type="ECO:0000313" key="3">
    <source>
        <dbReference type="EMBL" id="TDD80671.1"/>
    </source>
</evidence>
<dbReference type="GO" id="GO:0044550">
    <property type="term" value="P:secondary metabolite biosynthetic process"/>
    <property type="evidence" value="ECO:0007669"/>
    <property type="project" value="TreeGrafter"/>
</dbReference>
<dbReference type="InterPro" id="IPR010071">
    <property type="entry name" value="AA_adenyl_dom"/>
</dbReference>
<dbReference type="InterPro" id="IPR025110">
    <property type="entry name" value="AMP-bd_C"/>
</dbReference>
<dbReference type="InterPro" id="IPR000873">
    <property type="entry name" value="AMP-dep_synth/lig_dom"/>
</dbReference>
<dbReference type="InterPro" id="IPR042099">
    <property type="entry name" value="ANL_N_sf"/>
</dbReference>
<feature type="domain" description="AMP-dependent synthetase/ligase" evidence="1">
    <location>
        <begin position="28"/>
        <end position="367"/>
    </location>
</feature>
<accession>A0A4R5B4D4</accession>
<evidence type="ECO:0000259" key="2">
    <source>
        <dbReference type="Pfam" id="PF13193"/>
    </source>
</evidence>
<comment type="caution">
    <text evidence="3">The sequence shown here is derived from an EMBL/GenBank/DDBJ whole genome shotgun (WGS) entry which is preliminary data.</text>
</comment>
<dbReference type="Gene3D" id="3.30.300.30">
    <property type="match status" value="1"/>
</dbReference>
<name>A0A4R5B4D4_9ACTN</name>
<dbReference type="PROSITE" id="PS00455">
    <property type="entry name" value="AMP_BINDING"/>
    <property type="match status" value="1"/>
</dbReference>
<dbReference type="GO" id="GO:0043041">
    <property type="term" value="P:amino acid activation for nonribosomal peptide biosynthetic process"/>
    <property type="evidence" value="ECO:0007669"/>
    <property type="project" value="TreeGrafter"/>
</dbReference>
<dbReference type="PANTHER" id="PTHR45527:SF1">
    <property type="entry name" value="FATTY ACID SYNTHASE"/>
    <property type="match status" value="1"/>
</dbReference>
<dbReference type="InterPro" id="IPR020845">
    <property type="entry name" value="AMP-binding_CS"/>
</dbReference>
<dbReference type="AlphaFoldDB" id="A0A4R5B4D4"/>
<dbReference type="GO" id="GO:0031177">
    <property type="term" value="F:phosphopantetheine binding"/>
    <property type="evidence" value="ECO:0007669"/>
    <property type="project" value="TreeGrafter"/>
</dbReference>
<sequence length="512" mass="54153">MSGGNVPPEAPPNAYAWFGRSAEALGDAWTALEVGGERLSYAGLRRSAEQLAARIAGASGGTAPRRVGLLAGRTVTAYAGYLAILRAGATVVPLNPEHPAHRLRGIVRTAGIDLVLADRAHAGLDLGVPELVPASDAASPPRSAPRFRHPGPDDIAYIIFTSGSTGAPKGVPITHRNLSAYLGQVASRYGIGPGSRVSGNFDLTFDGSVHDLFVTWARGGTLVVPQRDGLLSPVRTVNTLGLTHWFSVPSLISFADRLGTLRPDCMPTLRWSLFGGEALTLDAARRWRTAASGSRIEVLYGPTELTVACSAYRLPDSPADWPRTANGTVPIGPCFPGLDWTTVDEHGDPADAGELCVRGPQLFPGYLDPAADAGRFLPSAGEAGRWYRTGDRVSRQDGGLVHLGRTDHQVKIRGHRIELGEIESVLRAMPGVRDATVLAVSARDTAGPGGEPELAAAVTGEHNSTEQLYAELGERLPAYMLPRRITVLEQLPLTPTGKVDRRSLLDALTGAG</sequence>
<dbReference type="Proteomes" id="UP000295578">
    <property type="component" value="Unassembled WGS sequence"/>
</dbReference>
<dbReference type="EMBL" id="SMKY01000088">
    <property type="protein sequence ID" value="TDD80671.1"/>
    <property type="molecule type" value="Genomic_DNA"/>
</dbReference>
<dbReference type="NCBIfam" id="TIGR01733">
    <property type="entry name" value="AA-adenyl-dom"/>
    <property type="match status" value="1"/>
</dbReference>
<dbReference type="GO" id="GO:0005737">
    <property type="term" value="C:cytoplasm"/>
    <property type="evidence" value="ECO:0007669"/>
    <property type="project" value="TreeGrafter"/>
</dbReference>
<protein>
    <submittedName>
        <fullName evidence="3">D-alanine--poly(Phosphoribitol) ligase</fullName>
    </submittedName>
</protein>
<organism evidence="3 4">
    <name type="scientific">Actinomadura darangshiensis</name>
    <dbReference type="NCBI Taxonomy" id="705336"/>
    <lineage>
        <taxon>Bacteria</taxon>
        <taxon>Bacillati</taxon>
        <taxon>Actinomycetota</taxon>
        <taxon>Actinomycetes</taxon>
        <taxon>Streptosporangiales</taxon>
        <taxon>Thermomonosporaceae</taxon>
        <taxon>Actinomadura</taxon>
    </lineage>
</organism>
<dbReference type="Pfam" id="PF00501">
    <property type="entry name" value="AMP-binding"/>
    <property type="match status" value="1"/>
</dbReference>
<dbReference type="GO" id="GO:0016874">
    <property type="term" value="F:ligase activity"/>
    <property type="evidence" value="ECO:0007669"/>
    <property type="project" value="UniProtKB-KW"/>
</dbReference>
<gene>
    <name evidence="3" type="ORF">E1293_20180</name>
</gene>
<feature type="domain" description="AMP-binding enzyme C-terminal" evidence="2">
    <location>
        <begin position="421"/>
        <end position="498"/>
    </location>
</feature>
<reference evidence="3 4" key="1">
    <citation type="submission" date="2019-03" db="EMBL/GenBank/DDBJ databases">
        <title>Draft genome sequences of novel Actinobacteria.</title>
        <authorList>
            <person name="Sahin N."/>
            <person name="Ay H."/>
            <person name="Saygin H."/>
        </authorList>
    </citation>
    <scope>NUCLEOTIDE SEQUENCE [LARGE SCALE GENOMIC DNA]</scope>
    <source>
        <strain evidence="3 4">DSM 45941</strain>
    </source>
</reference>
<dbReference type="InterPro" id="IPR045851">
    <property type="entry name" value="AMP-bd_C_sf"/>
</dbReference>
<keyword evidence="3" id="KW-0436">Ligase</keyword>
<proteinExistence type="predicted"/>
<dbReference type="RefSeq" id="WP_132198989.1">
    <property type="nucleotide sequence ID" value="NZ_SMKY01000088.1"/>
</dbReference>
<evidence type="ECO:0000313" key="4">
    <source>
        <dbReference type="Proteomes" id="UP000295578"/>
    </source>
</evidence>
<evidence type="ECO:0000259" key="1">
    <source>
        <dbReference type="Pfam" id="PF00501"/>
    </source>
</evidence>
<dbReference type="Pfam" id="PF13193">
    <property type="entry name" value="AMP-binding_C"/>
    <property type="match status" value="1"/>
</dbReference>
<dbReference type="OrthoDB" id="3802848at2"/>
<keyword evidence="4" id="KW-1185">Reference proteome</keyword>